<evidence type="ECO:0000313" key="2">
    <source>
        <dbReference type="EMBL" id="MBP5857024.1"/>
    </source>
</evidence>
<organism evidence="2 3">
    <name type="scientific">Marivibrio halodurans</name>
    <dbReference type="NCBI Taxonomy" id="2039722"/>
    <lineage>
        <taxon>Bacteria</taxon>
        <taxon>Pseudomonadati</taxon>
        <taxon>Pseudomonadota</taxon>
        <taxon>Alphaproteobacteria</taxon>
        <taxon>Rhodospirillales</taxon>
        <taxon>Rhodospirillaceae</taxon>
        <taxon>Marivibrio</taxon>
    </lineage>
</organism>
<dbReference type="SUPFAM" id="SSF46785">
    <property type="entry name" value="Winged helix' DNA-binding domain"/>
    <property type="match status" value="1"/>
</dbReference>
<dbReference type="GO" id="GO:0003700">
    <property type="term" value="F:DNA-binding transcription factor activity"/>
    <property type="evidence" value="ECO:0007669"/>
    <property type="project" value="TreeGrafter"/>
</dbReference>
<dbReference type="AlphaFoldDB" id="A0A8J7S1M3"/>
<accession>A0A8J7S1M3</accession>
<dbReference type="PROSITE" id="PS01332">
    <property type="entry name" value="HTH_RRF2_1"/>
    <property type="match status" value="1"/>
</dbReference>
<keyword evidence="1" id="KW-0238">DNA-binding</keyword>
<dbReference type="InterPro" id="IPR036390">
    <property type="entry name" value="WH_DNA-bd_sf"/>
</dbReference>
<comment type="caution">
    <text evidence="2">The sequence shown here is derived from an EMBL/GenBank/DDBJ whole genome shotgun (WGS) entry which is preliminary data.</text>
</comment>
<dbReference type="Proteomes" id="UP000672602">
    <property type="component" value="Unassembled WGS sequence"/>
</dbReference>
<dbReference type="InterPro" id="IPR030489">
    <property type="entry name" value="TR_Rrf2-type_CS"/>
</dbReference>
<protein>
    <submittedName>
        <fullName evidence="2">Rrf2 family transcriptional regulator</fullName>
    </submittedName>
</protein>
<dbReference type="RefSeq" id="WP_210681592.1">
    <property type="nucleotide sequence ID" value="NZ_JAGMWN010000003.1"/>
</dbReference>
<dbReference type="Pfam" id="PF02082">
    <property type="entry name" value="Rrf2"/>
    <property type="match status" value="1"/>
</dbReference>
<gene>
    <name evidence="2" type="ORF">KAJ83_08390</name>
</gene>
<dbReference type="InterPro" id="IPR000944">
    <property type="entry name" value="Tscrpt_reg_Rrf2"/>
</dbReference>
<dbReference type="GO" id="GO:0003677">
    <property type="term" value="F:DNA binding"/>
    <property type="evidence" value="ECO:0007669"/>
    <property type="project" value="UniProtKB-KW"/>
</dbReference>
<dbReference type="EMBL" id="JAGMWN010000003">
    <property type="protein sequence ID" value="MBP5857024.1"/>
    <property type="molecule type" value="Genomic_DNA"/>
</dbReference>
<dbReference type="PANTHER" id="PTHR33221">
    <property type="entry name" value="WINGED HELIX-TURN-HELIX TRANSCRIPTIONAL REGULATOR, RRF2 FAMILY"/>
    <property type="match status" value="1"/>
</dbReference>
<reference evidence="2" key="1">
    <citation type="submission" date="2021-04" db="EMBL/GenBank/DDBJ databases">
        <authorList>
            <person name="Zhang D.-C."/>
        </authorList>
    </citation>
    <scope>NUCLEOTIDE SEQUENCE</scope>
    <source>
        <strain evidence="2">CGMCC 1.15697</strain>
    </source>
</reference>
<proteinExistence type="predicted"/>
<evidence type="ECO:0000256" key="1">
    <source>
        <dbReference type="ARBA" id="ARBA00023125"/>
    </source>
</evidence>
<keyword evidence="3" id="KW-1185">Reference proteome</keyword>
<evidence type="ECO:0000313" key="3">
    <source>
        <dbReference type="Proteomes" id="UP000672602"/>
    </source>
</evidence>
<dbReference type="NCBIfam" id="TIGR00738">
    <property type="entry name" value="rrf2_super"/>
    <property type="match status" value="1"/>
</dbReference>
<dbReference type="PROSITE" id="PS51197">
    <property type="entry name" value="HTH_RRF2_2"/>
    <property type="match status" value="1"/>
</dbReference>
<dbReference type="PANTHER" id="PTHR33221:SF5">
    <property type="entry name" value="HTH-TYPE TRANSCRIPTIONAL REGULATOR ISCR"/>
    <property type="match status" value="1"/>
</dbReference>
<dbReference type="InterPro" id="IPR036388">
    <property type="entry name" value="WH-like_DNA-bd_sf"/>
</dbReference>
<sequence>MKLTTKGRYAVMALTALASRNAVSPVPLADIAERQDISLSYLEQIFARLRRGGLVTSVRGPGGGYMIARRADHIVVADIVRAVEEDGGESARGPLVQEPRLTRNRFGRESACPTKALWHALDAEVEAFLDGITLADVIEGRLHVPGGARREMTSVPE</sequence>
<dbReference type="Gene3D" id="1.10.10.10">
    <property type="entry name" value="Winged helix-like DNA-binding domain superfamily/Winged helix DNA-binding domain"/>
    <property type="match status" value="1"/>
</dbReference>
<name>A0A8J7S1M3_9PROT</name>
<dbReference type="GO" id="GO:0005829">
    <property type="term" value="C:cytosol"/>
    <property type="evidence" value="ECO:0007669"/>
    <property type="project" value="TreeGrafter"/>
</dbReference>